<evidence type="ECO:0008006" key="4">
    <source>
        <dbReference type="Google" id="ProtNLM"/>
    </source>
</evidence>
<dbReference type="RefSeq" id="WP_073229090.1">
    <property type="nucleotide sequence ID" value="NZ_FQUQ01000001.1"/>
</dbReference>
<dbReference type="EMBL" id="FQUQ01000001">
    <property type="protein sequence ID" value="SHE85708.1"/>
    <property type="molecule type" value="Genomic_DNA"/>
</dbReference>
<evidence type="ECO:0000313" key="3">
    <source>
        <dbReference type="Proteomes" id="UP000184287"/>
    </source>
</evidence>
<dbReference type="OrthoDB" id="1164858at2"/>
<dbReference type="SUPFAM" id="SSF81901">
    <property type="entry name" value="HCP-like"/>
    <property type="match status" value="1"/>
</dbReference>
<dbReference type="STRING" id="288992.SAMN04488522_1011415"/>
<name>A0A1M4WWY8_9SPHI</name>
<keyword evidence="1" id="KW-0732">Signal</keyword>
<reference evidence="3" key="1">
    <citation type="submission" date="2016-11" db="EMBL/GenBank/DDBJ databases">
        <authorList>
            <person name="Varghese N."/>
            <person name="Submissions S."/>
        </authorList>
    </citation>
    <scope>NUCLEOTIDE SEQUENCE [LARGE SCALE GENOMIC DNA]</scope>
    <source>
        <strain evidence="3">DSM 16990</strain>
    </source>
</reference>
<feature type="signal peptide" evidence="1">
    <location>
        <begin position="1"/>
        <end position="20"/>
    </location>
</feature>
<dbReference type="NCBIfam" id="NF047558">
    <property type="entry name" value="TPR_END_plus"/>
    <property type="match status" value="1"/>
</dbReference>
<feature type="chain" id="PRO_5012454481" description="Tetratricopeptide repeat-containing protein" evidence="1">
    <location>
        <begin position="21"/>
        <end position="428"/>
    </location>
</feature>
<dbReference type="Pfam" id="PF20329">
    <property type="entry name" value="DUF6624"/>
    <property type="match status" value="1"/>
</dbReference>
<dbReference type="Proteomes" id="UP000184287">
    <property type="component" value="Unassembled WGS sequence"/>
</dbReference>
<proteinExistence type="predicted"/>
<keyword evidence="3" id="KW-1185">Reference proteome</keyword>
<dbReference type="AlphaFoldDB" id="A0A1M4WWY8"/>
<dbReference type="InterPro" id="IPR046732">
    <property type="entry name" value="DUF6624"/>
</dbReference>
<evidence type="ECO:0000256" key="1">
    <source>
        <dbReference type="SAM" id="SignalP"/>
    </source>
</evidence>
<gene>
    <name evidence="2" type="ORF">SAMN04488522_1011415</name>
</gene>
<evidence type="ECO:0000313" key="2">
    <source>
        <dbReference type="EMBL" id="SHE85708.1"/>
    </source>
</evidence>
<sequence>MKKRFAFIVLLVGCSLFLKAQPGLQYQELVARASLCHLQKDYKQAILYFERAFELEQPDELNAYKAAGVYALARQQEKAFHYLDISIKKGWTEADWLASDPYFENLRSKFRKDWDLVIKAAYEGERNYEGSLKHPQLRKKINLLTLNDQRLRYARIQATNKEEQRTIDEQIHQSDRDNLEEVKKILKEYGWPKLSDIGRDGQNNLWLMVQHADHDVSFQQYALGLMEQIKHSGQLTMENYAFLYDRVKCNLNYKQSYGTQVNWSGNGKAAGFRRIAGESEVDQRRKLLGLPPLYIYALTYGFDYKPLTKKLSAANDISDLKRTKKLLDSAWLMFREGQFSKAYDAGNTASTIAGGMNDEQNYQSAVLFAKIARTDEDPKYKSIALDFLGLLKQRNTLSNKRLLQQPEFKLLQEEPRWKDLFLANPYQN</sequence>
<protein>
    <recommendedName>
        <fullName evidence="4">Tetratricopeptide repeat-containing protein</fullName>
    </recommendedName>
</protein>
<accession>A0A1M4WWY8</accession>
<organism evidence="2 3">
    <name type="scientific">Pedobacter caeni</name>
    <dbReference type="NCBI Taxonomy" id="288992"/>
    <lineage>
        <taxon>Bacteria</taxon>
        <taxon>Pseudomonadati</taxon>
        <taxon>Bacteroidota</taxon>
        <taxon>Sphingobacteriia</taxon>
        <taxon>Sphingobacteriales</taxon>
        <taxon>Sphingobacteriaceae</taxon>
        <taxon>Pedobacter</taxon>
    </lineage>
</organism>